<evidence type="ECO:0000313" key="3">
    <source>
        <dbReference type="Proteomes" id="UP000027073"/>
    </source>
</evidence>
<gene>
    <name evidence="2" type="ORF">PLEOSDRAFT_158943</name>
</gene>
<feature type="region of interest" description="Disordered" evidence="1">
    <location>
        <begin position="86"/>
        <end position="105"/>
    </location>
</feature>
<feature type="region of interest" description="Disordered" evidence="1">
    <location>
        <begin position="1"/>
        <end position="26"/>
    </location>
</feature>
<evidence type="ECO:0000256" key="1">
    <source>
        <dbReference type="SAM" id="MobiDB-lite"/>
    </source>
</evidence>
<proteinExistence type="predicted"/>
<organism evidence="2 3">
    <name type="scientific">Pleurotus ostreatus (strain PC15)</name>
    <name type="common">Oyster mushroom</name>
    <dbReference type="NCBI Taxonomy" id="1137138"/>
    <lineage>
        <taxon>Eukaryota</taxon>
        <taxon>Fungi</taxon>
        <taxon>Dikarya</taxon>
        <taxon>Basidiomycota</taxon>
        <taxon>Agaricomycotina</taxon>
        <taxon>Agaricomycetes</taxon>
        <taxon>Agaricomycetidae</taxon>
        <taxon>Agaricales</taxon>
        <taxon>Pleurotineae</taxon>
        <taxon>Pleurotaceae</taxon>
        <taxon>Pleurotus</taxon>
    </lineage>
</organism>
<dbReference type="InParanoid" id="A0A067NGG6"/>
<evidence type="ECO:0000313" key="2">
    <source>
        <dbReference type="EMBL" id="KDQ27148.1"/>
    </source>
</evidence>
<name>A0A067NGG6_PLEO1</name>
<dbReference type="AlphaFoldDB" id="A0A067NGG6"/>
<dbReference type="VEuPathDB" id="FungiDB:PLEOSDRAFT_158943"/>
<accession>A0A067NGG6</accession>
<sequence length="105" mass="11620">MLAIDTNTPRTTTPDQLDAPTDPNIRFPKCNDTAVSVKKSALVKPSEAQTARNLYCVDYLKVHPKTTAAEFKVVWDTAVPGTVKQSYNPKSHVNKSKWKAMSNSN</sequence>
<feature type="compositionally biased region" description="Polar residues" evidence="1">
    <location>
        <begin position="1"/>
        <end position="15"/>
    </location>
</feature>
<dbReference type="HOGENOM" id="CLU_2237728_0_0_1"/>
<dbReference type="EMBL" id="KL198009">
    <property type="protein sequence ID" value="KDQ27148.1"/>
    <property type="molecule type" value="Genomic_DNA"/>
</dbReference>
<protein>
    <submittedName>
        <fullName evidence="2">Uncharacterized protein</fullName>
    </submittedName>
</protein>
<reference evidence="3" key="1">
    <citation type="journal article" date="2014" name="Proc. Natl. Acad. Sci. U.S.A.">
        <title>Extensive sampling of basidiomycete genomes demonstrates inadequacy of the white-rot/brown-rot paradigm for wood decay fungi.</title>
        <authorList>
            <person name="Riley R."/>
            <person name="Salamov A.A."/>
            <person name="Brown D.W."/>
            <person name="Nagy L.G."/>
            <person name="Floudas D."/>
            <person name="Held B.W."/>
            <person name="Levasseur A."/>
            <person name="Lombard V."/>
            <person name="Morin E."/>
            <person name="Otillar R."/>
            <person name="Lindquist E.A."/>
            <person name="Sun H."/>
            <person name="LaButti K.M."/>
            <person name="Schmutz J."/>
            <person name="Jabbour D."/>
            <person name="Luo H."/>
            <person name="Baker S.E."/>
            <person name="Pisabarro A.G."/>
            <person name="Walton J.D."/>
            <person name="Blanchette R.A."/>
            <person name="Henrissat B."/>
            <person name="Martin F."/>
            <person name="Cullen D."/>
            <person name="Hibbett D.S."/>
            <person name="Grigoriev I.V."/>
        </authorList>
    </citation>
    <scope>NUCLEOTIDE SEQUENCE [LARGE SCALE GENOMIC DNA]</scope>
    <source>
        <strain evidence="3">PC15</strain>
    </source>
</reference>
<dbReference type="Proteomes" id="UP000027073">
    <property type="component" value="Unassembled WGS sequence"/>
</dbReference>